<dbReference type="InterPro" id="IPR015510">
    <property type="entry name" value="PGRP"/>
</dbReference>
<feature type="region of interest" description="Disordered" evidence="2">
    <location>
        <begin position="219"/>
        <end position="255"/>
    </location>
</feature>
<evidence type="ECO:0000259" key="3">
    <source>
        <dbReference type="SMART" id="SM00644"/>
    </source>
</evidence>
<protein>
    <submittedName>
        <fullName evidence="5">N-acetylmuramoyl-L-alanine amidase</fullName>
    </submittedName>
</protein>
<dbReference type="GO" id="GO:0008270">
    <property type="term" value="F:zinc ion binding"/>
    <property type="evidence" value="ECO:0007669"/>
    <property type="project" value="InterPro"/>
</dbReference>
<dbReference type="EMBL" id="VSFF01000002">
    <property type="protein sequence ID" value="TYC17563.1"/>
    <property type="molecule type" value="Genomic_DNA"/>
</dbReference>
<dbReference type="InterPro" id="IPR002502">
    <property type="entry name" value="Amidase_domain"/>
</dbReference>
<evidence type="ECO:0000256" key="1">
    <source>
        <dbReference type="ARBA" id="ARBA00007553"/>
    </source>
</evidence>
<dbReference type="Proteomes" id="UP000322634">
    <property type="component" value="Unassembled WGS sequence"/>
</dbReference>
<dbReference type="RefSeq" id="WP_148348707.1">
    <property type="nucleotide sequence ID" value="NZ_JBHSBF010000003.1"/>
</dbReference>
<sequence>MPGEVRLTRRGLIGGTAAVVGGALLGPLSGPQGAASAQAAPRMYARVAWEARPPKVAATVLNRAPDHIVVHHTASANTVDPSLEQAFALSRSIQNFHMDTNGWADSGQQLTISRGGHLMEGRNRSLEAVRARRHVVGAHTFGQNDHTIGIENEGTYMTEMPTDALWAKLVQTCAWLCDAYGLGPHEAIVGHRDYNQTSCPGDALYALLPDLRDQVAGALGQRRTAARSRVGPSGLPGPRHTFDHGPALAPGELAR</sequence>
<comment type="similarity">
    <text evidence="1">Belongs to the N-acetylmuramoyl-L-alanine amidase 2 family.</text>
</comment>
<dbReference type="Pfam" id="PF01510">
    <property type="entry name" value="Amidase_2"/>
    <property type="match status" value="1"/>
</dbReference>
<dbReference type="Gene3D" id="3.40.80.10">
    <property type="entry name" value="Peptidoglycan recognition protein-like"/>
    <property type="match status" value="1"/>
</dbReference>
<dbReference type="SUPFAM" id="SSF55846">
    <property type="entry name" value="N-acetylmuramoyl-L-alanine amidase-like"/>
    <property type="match status" value="1"/>
</dbReference>
<dbReference type="GO" id="GO:0008745">
    <property type="term" value="F:N-acetylmuramoyl-L-alanine amidase activity"/>
    <property type="evidence" value="ECO:0007669"/>
    <property type="project" value="InterPro"/>
</dbReference>
<dbReference type="OrthoDB" id="514320at2"/>
<comment type="caution">
    <text evidence="5">The sequence shown here is derived from an EMBL/GenBank/DDBJ whole genome shotgun (WGS) entry which is preliminary data.</text>
</comment>
<dbReference type="GO" id="GO:0009253">
    <property type="term" value="P:peptidoglycan catabolic process"/>
    <property type="evidence" value="ECO:0007669"/>
    <property type="project" value="InterPro"/>
</dbReference>
<gene>
    <name evidence="5" type="ORF">FXF65_06130</name>
</gene>
<dbReference type="InterPro" id="IPR006311">
    <property type="entry name" value="TAT_signal"/>
</dbReference>
<accession>A0A5D0UIX5</accession>
<dbReference type="SMART" id="SM00644">
    <property type="entry name" value="Ami_2"/>
    <property type="match status" value="1"/>
</dbReference>
<evidence type="ECO:0000259" key="4">
    <source>
        <dbReference type="SMART" id="SM00701"/>
    </source>
</evidence>
<dbReference type="PROSITE" id="PS51318">
    <property type="entry name" value="TAT"/>
    <property type="match status" value="1"/>
</dbReference>
<feature type="domain" description="N-acetylmuramoyl-L-alanine amidase" evidence="3">
    <location>
        <begin position="53"/>
        <end position="201"/>
    </location>
</feature>
<dbReference type="PANTHER" id="PTHR11022:SF41">
    <property type="entry name" value="PEPTIDOGLYCAN-RECOGNITION PROTEIN LC-RELATED"/>
    <property type="match status" value="1"/>
</dbReference>
<feature type="domain" description="Peptidoglycan recognition protein family" evidence="4">
    <location>
        <begin position="41"/>
        <end position="195"/>
    </location>
</feature>
<name>A0A5D0UIX5_9ACTN</name>
<evidence type="ECO:0000313" key="6">
    <source>
        <dbReference type="Proteomes" id="UP000322634"/>
    </source>
</evidence>
<dbReference type="InterPro" id="IPR036505">
    <property type="entry name" value="Amidase/PGRP_sf"/>
</dbReference>
<keyword evidence="6" id="KW-1185">Reference proteome</keyword>
<dbReference type="SMART" id="SM00701">
    <property type="entry name" value="PGRP"/>
    <property type="match status" value="1"/>
</dbReference>
<dbReference type="AlphaFoldDB" id="A0A5D0UIX5"/>
<reference evidence="5 6" key="1">
    <citation type="submission" date="2019-08" db="EMBL/GenBank/DDBJ databases">
        <title>Actinomadura sp. nov. CYP1-5 isolated from mountain soil.</title>
        <authorList>
            <person name="Songsumanus A."/>
            <person name="Kuncharoen N."/>
            <person name="Kudo T."/>
            <person name="Yuki M."/>
            <person name="Igarashi Y."/>
            <person name="Tanasupawat S."/>
        </authorList>
    </citation>
    <scope>NUCLEOTIDE SEQUENCE [LARGE SCALE GENOMIC DNA]</scope>
    <source>
        <strain evidence="5 6">GKU157</strain>
    </source>
</reference>
<dbReference type="InterPro" id="IPR006619">
    <property type="entry name" value="PGRP_domain_met/bac"/>
</dbReference>
<evidence type="ECO:0000256" key="2">
    <source>
        <dbReference type="SAM" id="MobiDB-lite"/>
    </source>
</evidence>
<dbReference type="CDD" id="cd06583">
    <property type="entry name" value="PGRP"/>
    <property type="match status" value="1"/>
</dbReference>
<organism evidence="5 6">
    <name type="scientific">Actinomadura syzygii</name>
    <dbReference type="NCBI Taxonomy" id="1427538"/>
    <lineage>
        <taxon>Bacteria</taxon>
        <taxon>Bacillati</taxon>
        <taxon>Actinomycetota</taxon>
        <taxon>Actinomycetes</taxon>
        <taxon>Streptosporangiales</taxon>
        <taxon>Thermomonosporaceae</taxon>
        <taxon>Actinomadura</taxon>
    </lineage>
</organism>
<proteinExistence type="inferred from homology"/>
<evidence type="ECO:0000313" key="5">
    <source>
        <dbReference type="EMBL" id="TYC17563.1"/>
    </source>
</evidence>
<dbReference type="PANTHER" id="PTHR11022">
    <property type="entry name" value="PEPTIDOGLYCAN RECOGNITION PROTEIN"/>
    <property type="match status" value="1"/>
</dbReference>